<gene>
    <name evidence="2" type="ORF">PS2015_2776</name>
</gene>
<dbReference type="AlphaFoldDB" id="A0A0S2KGE9"/>
<feature type="signal peptide" evidence="1">
    <location>
        <begin position="1"/>
        <end position="26"/>
    </location>
</feature>
<keyword evidence="1" id="KW-0732">Signal</keyword>
<feature type="chain" id="PRO_5006601650" evidence="1">
    <location>
        <begin position="27"/>
        <end position="365"/>
    </location>
</feature>
<proteinExistence type="predicted"/>
<evidence type="ECO:0000313" key="2">
    <source>
        <dbReference type="EMBL" id="ALO47408.1"/>
    </source>
</evidence>
<name>A0A0S2KGE9_9GAMM</name>
<accession>A0A0S2KGE9</accession>
<evidence type="ECO:0000256" key="1">
    <source>
        <dbReference type="SAM" id="SignalP"/>
    </source>
</evidence>
<dbReference type="Proteomes" id="UP000065641">
    <property type="component" value="Chromosome"/>
</dbReference>
<reference evidence="2 3" key="1">
    <citation type="submission" date="2015-11" db="EMBL/GenBank/DDBJ databases">
        <authorList>
            <person name="Zhang Y."/>
            <person name="Guo Z."/>
        </authorList>
    </citation>
    <scope>NUCLEOTIDE SEQUENCE [LARGE SCALE GENOMIC DNA]</scope>
    <source>
        <strain evidence="2 3">KCTC 32221</strain>
    </source>
</reference>
<keyword evidence="3" id="KW-1185">Reference proteome</keyword>
<dbReference type="STRING" id="1249552.PS2015_2776"/>
<sequence precursor="true">MAQHRAGNKTSQVLSFALLGSVLAMAGKAAAELPEPHHRDGRIGYVLTERHWAMYVTDERTECPQGINGRGSRELFAHEFAAADGELSVVDTRLKVEGYQFHNESGLPDIYGDLPFYEAQGPISYGLNLDGKIGPDSFTSPSGEEGIDNQLFRALGCTAGYRKDGPYWFFENDFMINNAYNRWMIEISDVEDLVNDDDVTVTTYRGMDSLSTDATGEGFVSGGTQRVDMRWGQPFINQVKGKIVDGVLITESFPEVKFPWSQGGVTGGFHLFRDLRLQLNLTPQKATGLLGGYVDIDQFNHRFRTTWSMHHQNYGQSGSGSEYAALRRLADAYPDPETGANTAISSAVEVTMTQVYVLHPEPRGQ</sequence>
<evidence type="ECO:0000313" key="3">
    <source>
        <dbReference type="Proteomes" id="UP000065641"/>
    </source>
</evidence>
<organism evidence="2 3">
    <name type="scientific">Pseudohongiella spirulinae</name>
    <dbReference type="NCBI Taxonomy" id="1249552"/>
    <lineage>
        <taxon>Bacteria</taxon>
        <taxon>Pseudomonadati</taxon>
        <taxon>Pseudomonadota</taxon>
        <taxon>Gammaproteobacteria</taxon>
        <taxon>Pseudomonadales</taxon>
        <taxon>Pseudohongiellaceae</taxon>
        <taxon>Pseudohongiella</taxon>
    </lineage>
</organism>
<dbReference type="KEGG" id="pspi:PS2015_2776"/>
<dbReference type="EMBL" id="CP013189">
    <property type="protein sequence ID" value="ALO47408.1"/>
    <property type="molecule type" value="Genomic_DNA"/>
</dbReference>
<protein>
    <submittedName>
        <fullName evidence="2">Uncharacterized protein</fullName>
    </submittedName>
</protein>
<dbReference type="RefSeq" id="WP_058022802.1">
    <property type="nucleotide sequence ID" value="NZ_CP013189.1"/>
</dbReference>